<name>A0A318IRT2_9BURK</name>
<dbReference type="AlphaFoldDB" id="A0A318IRT2"/>
<evidence type="ECO:0000313" key="3">
    <source>
        <dbReference type="EMBL" id="PXX37884.1"/>
    </source>
</evidence>
<proteinExistence type="predicted"/>
<accession>A0A318IRT2</accession>
<dbReference type="InterPro" id="IPR013196">
    <property type="entry name" value="HTH_11"/>
</dbReference>
<keyword evidence="3" id="KW-0238">DNA-binding</keyword>
<evidence type="ECO:0000313" key="4">
    <source>
        <dbReference type="Proteomes" id="UP000247792"/>
    </source>
</evidence>
<dbReference type="EMBL" id="QJKB01000014">
    <property type="protein sequence ID" value="PXX37884.1"/>
    <property type="molecule type" value="Genomic_DNA"/>
</dbReference>
<dbReference type="RefSeq" id="WP_110257853.1">
    <property type="nucleotide sequence ID" value="NZ_QJKB01000014.1"/>
</dbReference>
<comment type="caution">
    <text evidence="3">The sequence shown here is derived from an EMBL/GenBank/DDBJ whole genome shotgun (WGS) entry which is preliminary data.</text>
</comment>
<feature type="domain" description="Helix-turn-helix type 11" evidence="1">
    <location>
        <begin position="6"/>
        <end position="59"/>
    </location>
</feature>
<dbReference type="Pfam" id="PF13280">
    <property type="entry name" value="WYL"/>
    <property type="match status" value="1"/>
</dbReference>
<keyword evidence="4" id="KW-1185">Reference proteome</keyword>
<dbReference type="OrthoDB" id="9807255at2"/>
<dbReference type="InterPro" id="IPR026881">
    <property type="entry name" value="WYL_dom"/>
</dbReference>
<protein>
    <submittedName>
        <fullName evidence="3">Putative DNA-binding transcriptional regulator YafY</fullName>
    </submittedName>
</protein>
<organism evidence="3 4">
    <name type="scientific">Undibacterium pigrum</name>
    <dbReference type="NCBI Taxonomy" id="401470"/>
    <lineage>
        <taxon>Bacteria</taxon>
        <taxon>Pseudomonadati</taxon>
        <taxon>Pseudomonadota</taxon>
        <taxon>Betaproteobacteria</taxon>
        <taxon>Burkholderiales</taxon>
        <taxon>Oxalobacteraceae</taxon>
        <taxon>Undibacterium</taxon>
    </lineage>
</organism>
<dbReference type="PROSITE" id="PS52050">
    <property type="entry name" value="WYL"/>
    <property type="match status" value="1"/>
</dbReference>
<dbReference type="InterPro" id="IPR051534">
    <property type="entry name" value="CBASS_pafABC_assoc_protein"/>
</dbReference>
<reference evidence="3 4" key="1">
    <citation type="submission" date="2018-05" db="EMBL/GenBank/DDBJ databases">
        <title>Genomic Encyclopedia of Type Strains, Phase IV (KMG-IV): sequencing the most valuable type-strain genomes for metagenomic binning, comparative biology and taxonomic classification.</title>
        <authorList>
            <person name="Goeker M."/>
        </authorList>
    </citation>
    <scope>NUCLEOTIDE SEQUENCE [LARGE SCALE GENOMIC DNA]</scope>
    <source>
        <strain evidence="3 4">DSM 19792</strain>
    </source>
</reference>
<dbReference type="PANTHER" id="PTHR34580">
    <property type="match status" value="1"/>
</dbReference>
<dbReference type="SUPFAM" id="SSF46785">
    <property type="entry name" value="Winged helix' DNA-binding domain"/>
    <property type="match status" value="1"/>
</dbReference>
<evidence type="ECO:0000259" key="1">
    <source>
        <dbReference type="Pfam" id="PF08279"/>
    </source>
</evidence>
<feature type="domain" description="WYL" evidence="2">
    <location>
        <begin position="142"/>
        <end position="209"/>
    </location>
</feature>
<dbReference type="InterPro" id="IPR036388">
    <property type="entry name" value="WH-like_DNA-bd_sf"/>
</dbReference>
<dbReference type="Gene3D" id="1.10.10.10">
    <property type="entry name" value="Winged helix-like DNA-binding domain superfamily/Winged helix DNA-binding domain"/>
    <property type="match status" value="1"/>
</dbReference>
<sequence>MSRTERLLQLMQILRRHRFPVSGAALSQELGISLRSLYRDIATLQGQGAKIAGEAGIGYVLQPGFTLPPLMFSEEEIAAIALGSRWVAEQADHKLAMAARDALAKIAAVLPAEARLELEGSGLLIGPGNSNASNGNSASDEQLRQIRQAIRKQNKLVLEYQDETGAASLRTIWPCALGFFDKLRVIVAWCELRKDFRHFRTDRIQSLEVTDATYPGSRQALLKEWRVQQGIRAEA</sequence>
<dbReference type="InterPro" id="IPR036390">
    <property type="entry name" value="WH_DNA-bd_sf"/>
</dbReference>
<dbReference type="Pfam" id="PF08279">
    <property type="entry name" value="HTH_11"/>
    <property type="match status" value="1"/>
</dbReference>
<dbReference type="GO" id="GO:0003677">
    <property type="term" value="F:DNA binding"/>
    <property type="evidence" value="ECO:0007669"/>
    <property type="project" value="UniProtKB-KW"/>
</dbReference>
<dbReference type="PANTHER" id="PTHR34580:SF3">
    <property type="entry name" value="PROTEIN PAFB"/>
    <property type="match status" value="1"/>
</dbReference>
<dbReference type="Proteomes" id="UP000247792">
    <property type="component" value="Unassembled WGS sequence"/>
</dbReference>
<gene>
    <name evidence="3" type="ORF">DFR42_11443</name>
</gene>
<evidence type="ECO:0000259" key="2">
    <source>
        <dbReference type="Pfam" id="PF13280"/>
    </source>
</evidence>